<feature type="transmembrane region" description="Helical" evidence="1">
    <location>
        <begin position="17"/>
        <end position="41"/>
    </location>
</feature>
<evidence type="ECO:0000256" key="1">
    <source>
        <dbReference type="SAM" id="Phobius"/>
    </source>
</evidence>
<keyword evidence="1" id="KW-0472">Membrane</keyword>
<evidence type="ECO:0000313" key="3">
    <source>
        <dbReference type="Proteomes" id="UP001321486"/>
    </source>
</evidence>
<geneLocation type="plasmid" evidence="2 3">
    <name>pNBRC108728a</name>
</geneLocation>
<protein>
    <submittedName>
        <fullName evidence="2">Uncharacterized protein</fullName>
    </submittedName>
</protein>
<accession>A0ABN6Y8X3</accession>
<gene>
    <name evidence="2" type="ORF">GCM10025867_46820</name>
</gene>
<evidence type="ECO:0000313" key="2">
    <source>
        <dbReference type="EMBL" id="BDZ52441.1"/>
    </source>
</evidence>
<name>A0ABN6Y8X3_9MICO</name>
<dbReference type="RefSeq" id="WP_286347291.1">
    <property type="nucleotide sequence ID" value="NZ_AP027733.1"/>
</dbReference>
<sequence>MLVEEVSTFARRNRTPMIFWSIVILAPALLIGLGFAVWLAFGGKQSLVADSAADIPAKVTDRTWSFYQAFECIQAHCADEKSAKAFIESGSAATVNVTGAVTESTYTIAALDDQQWTELANAITADGSIRLDDVVSSVQDGGSNSGVFTVGSISEAFTFSTGKTSTLTGIEIGGSR</sequence>
<dbReference type="Proteomes" id="UP001321486">
    <property type="component" value="Plasmid pNBRC108728a"/>
</dbReference>
<proteinExistence type="predicted"/>
<keyword evidence="2" id="KW-0614">Plasmid</keyword>
<keyword evidence="1" id="KW-1133">Transmembrane helix</keyword>
<keyword evidence="3" id="KW-1185">Reference proteome</keyword>
<organism evidence="2 3">
    <name type="scientific">Frondihabitans sucicola</name>
    <dbReference type="NCBI Taxonomy" id="1268041"/>
    <lineage>
        <taxon>Bacteria</taxon>
        <taxon>Bacillati</taxon>
        <taxon>Actinomycetota</taxon>
        <taxon>Actinomycetes</taxon>
        <taxon>Micrococcales</taxon>
        <taxon>Microbacteriaceae</taxon>
        <taxon>Frondihabitans</taxon>
    </lineage>
</organism>
<reference evidence="3" key="1">
    <citation type="journal article" date="2019" name="Int. J. Syst. Evol. Microbiol.">
        <title>The Global Catalogue of Microorganisms (GCM) 10K type strain sequencing project: providing services to taxonomists for standard genome sequencing and annotation.</title>
        <authorList>
            <consortium name="The Broad Institute Genomics Platform"/>
            <consortium name="The Broad Institute Genome Sequencing Center for Infectious Disease"/>
            <person name="Wu L."/>
            <person name="Ma J."/>
        </authorList>
    </citation>
    <scope>NUCLEOTIDE SEQUENCE [LARGE SCALE GENOMIC DNA]</scope>
    <source>
        <strain evidence="3">NBRC 108728</strain>
    </source>
</reference>
<dbReference type="EMBL" id="AP027733">
    <property type="protein sequence ID" value="BDZ52441.1"/>
    <property type="molecule type" value="Genomic_DNA"/>
</dbReference>
<keyword evidence="1" id="KW-0812">Transmembrane</keyword>